<dbReference type="Proteomes" id="UP000023772">
    <property type="component" value="Chromosome"/>
</dbReference>
<dbReference type="InterPro" id="IPR036412">
    <property type="entry name" value="HAD-like_sf"/>
</dbReference>
<evidence type="ECO:0000313" key="6">
    <source>
        <dbReference type="Proteomes" id="UP000023772"/>
    </source>
</evidence>
<dbReference type="SUPFAM" id="SSF56784">
    <property type="entry name" value="HAD-like"/>
    <property type="match status" value="1"/>
</dbReference>
<dbReference type="SFLD" id="SFLDS00003">
    <property type="entry name" value="Haloacid_Dehalogenase"/>
    <property type="match status" value="1"/>
</dbReference>
<evidence type="ECO:0000256" key="3">
    <source>
        <dbReference type="ARBA" id="ARBA00006171"/>
    </source>
</evidence>
<dbReference type="InterPro" id="IPR023214">
    <property type="entry name" value="HAD_sf"/>
</dbReference>
<comment type="pathway">
    <text evidence="2">Organic acid metabolism; glycolate biosynthesis; glycolate from 2-phosphoglycolate: step 1/1.</text>
</comment>
<dbReference type="PANTHER" id="PTHR43434">
    <property type="entry name" value="PHOSPHOGLYCOLATE PHOSPHATASE"/>
    <property type="match status" value="1"/>
</dbReference>
<dbReference type="EMBL" id="CP007451">
    <property type="protein sequence ID" value="AHW59925.1"/>
    <property type="molecule type" value="Genomic_DNA"/>
</dbReference>
<comment type="catalytic activity">
    <reaction evidence="1">
        <text>2-phosphoglycolate + H2O = glycolate + phosphate</text>
        <dbReference type="Rhea" id="RHEA:14369"/>
        <dbReference type="ChEBI" id="CHEBI:15377"/>
        <dbReference type="ChEBI" id="CHEBI:29805"/>
        <dbReference type="ChEBI" id="CHEBI:43474"/>
        <dbReference type="ChEBI" id="CHEBI:58033"/>
        <dbReference type="EC" id="3.1.3.18"/>
    </reaction>
</comment>
<gene>
    <name evidence="5" type="ORF">FH5T_10810</name>
</gene>
<protein>
    <recommendedName>
        <fullName evidence="4">phosphoglycolate phosphatase</fullName>
        <ecNumber evidence="4">3.1.3.18</ecNumber>
    </recommendedName>
</protein>
<dbReference type="Pfam" id="PF13419">
    <property type="entry name" value="HAD_2"/>
    <property type="match status" value="1"/>
</dbReference>
<dbReference type="EC" id="3.1.3.18" evidence="4"/>
<reference evidence="5 6" key="1">
    <citation type="submission" date="2014-03" db="EMBL/GenBank/DDBJ databases">
        <title>Complete genome sequence of a deeply braunched marine Bacteroidia bacterium Draconibacterium orientale type strain FH5T.</title>
        <authorList>
            <person name="Li X."/>
            <person name="Wang X."/>
            <person name="Xie Z."/>
            <person name="Du Z."/>
            <person name="Chen G."/>
        </authorList>
    </citation>
    <scope>NUCLEOTIDE SEQUENCE [LARGE SCALE GENOMIC DNA]</scope>
    <source>
        <strain evidence="5 6">FH5</strain>
    </source>
</reference>
<evidence type="ECO:0000256" key="4">
    <source>
        <dbReference type="ARBA" id="ARBA00013078"/>
    </source>
</evidence>
<sequence length="211" mass="24111">MMQTIIWDWNGTLLNDLDFCISTINVLLKKRQLNLLDHYSYKEAFSFPVKDYYESIGFDFSKEDFSVAAQEYMDIYNAGVTNCKLHSGVIDTLEHFKNRGFRQFVLSAMQQDMLAHTLKHQNIFDYFDGIAGLNNPYAASKVERGKQFISELNVDKAQATIIGDTNHDFEVAQQLEIDCILVADGHQSKERLEATGAKVIDELELLKTLPL</sequence>
<dbReference type="SFLD" id="SFLDG01129">
    <property type="entry name" value="C1.5:_HAD__Beta-PGM__Phosphata"/>
    <property type="match status" value="1"/>
</dbReference>
<name>A0ABM5Q9M1_9BACT</name>
<comment type="similarity">
    <text evidence="3">Belongs to the HAD-like hydrolase superfamily. CbbY/CbbZ/Gph/YieH family.</text>
</comment>
<dbReference type="InterPro" id="IPR050155">
    <property type="entry name" value="HAD-like_hydrolase_sf"/>
</dbReference>
<evidence type="ECO:0000256" key="1">
    <source>
        <dbReference type="ARBA" id="ARBA00000830"/>
    </source>
</evidence>
<keyword evidence="6" id="KW-1185">Reference proteome</keyword>
<organism evidence="5 6">
    <name type="scientific">Draconibacterium orientale</name>
    <dbReference type="NCBI Taxonomy" id="1168034"/>
    <lineage>
        <taxon>Bacteria</taxon>
        <taxon>Pseudomonadati</taxon>
        <taxon>Bacteroidota</taxon>
        <taxon>Bacteroidia</taxon>
        <taxon>Marinilabiliales</taxon>
        <taxon>Prolixibacteraceae</taxon>
        <taxon>Draconibacterium</taxon>
    </lineage>
</organism>
<dbReference type="Gene3D" id="1.10.150.240">
    <property type="entry name" value="Putative phosphatase, domain 2"/>
    <property type="match status" value="1"/>
</dbReference>
<dbReference type="InterPro" id="IPR041492">
    <property type="entry name" value="HAD_2"/>
</dbReference>
<dbReference type="Gene3D" id="3.40.50.1000">
    <property type="entry name" value="HAD superfamily/HAD-like"/>
    <property type="match status" value="1"/>
</dbReference>
<proteinExistence type="inferred from homology"/>
<dbReference type="InterPro" id="IPR023198">
    <property type="entry name" value="PGP-like_dom2"/>
</dbReference>
<accession>A0ABM5Q9M1</accession>
<evidence type="ECO:0000313" key="5">
    <source>
        <dbReference type="EMBL" id="AHW59925.1"/>
    </source>
</evidence>
<dbReference type="PANTHER" id="PTHR43434:SF1">
    <property type="entry name" value="PHOSPHOGLYCOLATE PHOSPHATASE"/>
    <property type="match status" value="1"/>
</dbReference>
<evidence type="ECO:0000256" key="2">
    <source>
        <dbReference type="ARBA" id="ARBA00004818"/>
    </source>
</evidence>